<organism evidence="3 4">
    <name type="scientific">Eiseniibacteriota bacterium</name>
    <dbReference type="NCBI Taxonomy" id="2212470"/>
    <lineage>
        <taxon>Bacteria</taxon>
        <taxon>Candidatus Eiseniibacteriota</taxon>
    </lineage>
</organism>
<keyword evidence="2" id="KW-1133">Transmembrane helix</keyword>
<accession>A0A538U9N7</accession>
<sequence length="286" mass="29372">MTRPGEPDPDPAPVAPARGPRPPSPLTGAVLSGALLLPLLAVALAALLGRPGPWAQATLLEALLARALSPTGWAGLPLLGAGLGALVAARGRVSPARVARALALGLALDLAGILVLARAAPALDPNRSAARGARAKAQEILRASFRSPEAVREQAVLALGVNLVVAGVEHATPERPSRMATLPLRDSLRVRLLAALTDRAEGVRAEAARALWKAPKSFGPHPEAAETLAAFLDRAGYPQAVERFAWLALDAAAGAKDPRLRAAAARFAATTPDSDLARAARLAVGR</sequence>
<keyword evidence="2" id="KW-0472">Membrane</keyword>
<dbReference type="AlphaFoldDB" id="A0A538U9N7"/>
<feature type="compositionally biased region" description="Pro residues" evidence="1">
    <location>
        <begin position="10"/>
        <end position="23"/>
    </location>
</feature>
<feature type="transmembrane region" description="Helical" evidence="2">
    <location>
        <begin position="101"/>
        <end position="120"/>
    </location>
</feature>
<gene>
    <name evidence="3" type="ORF">E6K81_07000</name>
</gene>
<evidence type="ECO:0000313" key="4">
    <source>
        <dbReference type="Proteomes" id="UP000319771"/>
    </source>
</evidence>
<evidence type="ECO:0000256" key="2">
    <source>
        <dbReference type="SAM" id="Phobius"/>
    </source>
</evidence>
<dbReference type="Proteomes" id="UP000319771">
    <property type="component" value="Unassembled WGS sequence"/>
</dbReference>
<comment type="caution">
    <text evidence="3">The sequence shown here is derived from an EMBL/GenBank/DDBJ whole genome shotgun (WGS) entry which is preliminary data.</text>
</comment>
<feature type="transmembrane region" description="Helical" evidence="2">
    <location>
        <begin position="26"/>
        <end position="48"/>
    </location>
</feature>
<feature type="region of interest" description="Disordered" evidence="1">
    <location>
        <begin position="1"/>
        <end position="23"/>
    </location>
</feature>
<evidence type="ECO:0008006" key="5">
    <source>
        <dbReference type="Google" id="ProtNLM"/>
    </source>
</evidence>
<name>A0A538U9N7_UNCEI</name>
<protein>
    <recommendedName>
        <fullName evidence="5">HEAT repeat domain-containing protein</fullName>
    </recommendedName>
</protein>
<evidence type="ECO:0000256" key="1">
    <source>
        <dbReference type="SAM" id="MobiDB-lite"/>
    </source>
</evidence>
<reference evidence="3 4" key="1">
    <citation type="journal article" date="2019" name="Nat. Microbiol.">
        <title>Mediterranean grassland soil C-N compound turnover is dependent on rainfall and depth, and is mediated by genomically divergent microorganisms.</title>
        <authorList>
            <person name="Diamond S."/>
            <person name="Andeer P.F."/>
            <person name="Li Z."/>
            <person name="Crits-Christoph A."/>
            <person name="Burstein D."/>
            <person name="Anantharaman K."/>
            <person name="Lane K.R."/>
            <person name="Thomas B.C."/>
            <person name="Pan C."/>
            <person name="Northen T.R."/>
            <person name="Banfield J.F."/>
        </authorList>
    </citation>
    <scope>NUCLEOTIDE SEQUENCE [LARGE SCALE GENOMIC DNA]</scope>
    <source>
        <strain evidence="3">WS_11</strain>
    </source>
</reference>
<evidence type="ECO:0000313" key="3">
    <source>
        <dbReference type="EMBL" id="TMQ72560.1"/>
    </source>
</evidence>
<keyword evidence="2" id="KW-0812">Transmembrane</keyword>
<proteinExistence type="predicted"/>
<dbReference type="EMBL" id="VBPB01000103">
    <property type="protein sequence ID" value="TMQ72560.1"/>
    <property type="molecule type" value="Genomic_DNA"/>
</dbReference>